<keyword evidence="2" id="KW-1185">Reference proteome</keyword>
<organism evidence="1 2">
    <name type="scientific">Thermosipho atlanticus DSM 15807</name>
    <dbReference type="NCBI Taxonomy" id="1123380"/>
    <lineage>
        <taxon>Bacteria</taxon>
        <taxon>Thermotogati</taxon>
        <taxon>Thermotogota</taxon>
        <taxon>Thermotogae</taxon>
        <taxon>Thermotogales</taxon>
        <taxon>Fervidobacteriaceae</taxon>
        <taxon>Thermosipho</taxon>
    </lineage>
</organism>
<accession>A0A1M5RN34</accession>
<sequence length="68" mass="8135">MFGQKFLRKGLEKYLLYLKHTYELKKETVDRKIIYANFGSYGRKENLRFVCLMIKKIIDGFVGRIIAK</sequence>
<name>A0A1M5RN34_9BACT</name>
<gene>
    <name evidence="1" type="ORF">SAMN02745199_0508</name>
</gene>
<evidence type="ECO:0000313" key="1">
    <source>
        <dbReference type="EMBL" id="SHH27508.1"/>
    </source>
</evidence>
<protein>
    <submittedName>
        <fullName evidence="1">Uncharacterized protein</fullName>
    </submittedName>
</protein>
<dbReference type="RefSeq" id="WP_073071874.1">
    <property type="nucleotide sequence ID" value="NZ_FQXN01000002.1"/>
</dbReference>
<dbReference type="EMBL" id="FQXN01000002">
    <property type="protein sequence ID" value="SHH27508.1"/>
    <property type="molecule type" value="Genomic_DNA"/>
</dbReference>
<dbReference type="Proteomes" id="UP000242592">
    <property type="component" value="Unassembled WGS sequence"/>
</dbReference>
<evidence type="ECO:0000313" key="2">
    <source>
        <dbReference type="Proteomes" id="UP000242592"/>
    </source>
</evidence>
<proteinExistence type="predicted"/>
<reference evidence="2" key="1">
    <citation type="submission" date="2016-11" db="EMBL/GenBank/DDBJ databases">
        <authorList>
            <person name="Varghese N."/>
            <person name="Submissions S."/>
        </authorList>
    </citation>
    <scope>NUCLEOTIDE SEQUENCE [LARGE SCALE GENOMIC DNA]</scope>
    <source>
        <strain evidence="2">DSM 15807</strain>
    </source>
</reference>
<dbReference type="AlphaFoldDB" id="A0A1M5RN34"/>